<dbReference type="AlphaFoldDB" id="A0A1T4SPK2"/>
<evidence type="ECO:0000313" key="4">
    <source>
        <dbReference type="Proteomes" id="UP000190367"/>
    </source>
</evidence>
<sequence>MKEIFAENMKYLRKLSGLDQGDFADFLKVHRFNIGSYEQGRCYPSVPVILRICRNFSVSIEDLLTKNLEDKCKRPAPNAKNPSPPENLLKIQAIREAANLIANNAQMLLSESDPEG</sequence>
<keyword evidence="1 3" id="KW-0238">DNA-binding</keyword>
<evidence type="ECO:0000313" key="3">
    <source>
        <dbReference type="EMBL" id="SKA30086.1"/>
    </source>
</evidence>
<evidence type="ECO:0000256" key="1">
    <source>
        <dbReference type="ARBA" id="ARBA00023125"/>
    </source>
</evidence>
<dbReference type="PANTHER" id="PTHR46558:SF4">
    <property type="entry name" value="DNA-BIDING PHAGE PROTEIN"/>
    <property type="match status" value="1"/>
</dbReference>
<dbReference type="SUPFAM" id="SSF47413">
    <property type="entry name" value="lambda repressor-like DNA-binding domains"/>
    <property type="match status" value="1"/>
</dbReference>
<dbReference type="Pfam" id="PF01381">
    <property type="entry name" value="HTH_3"/>
    <property type="match status" value="1"/>
</dbReference>
<dbReference type="InterPro" id="IPR010982">
    <property type="entry name" value="Lambda_DNA-bd_dom_sf"/>
</dbReference>
<dbReference type="STRING" id="634771.SAMN04488128_103218"/>
<organism evidence="3 4">
    <name type="scientific">Chitinophaga eiseniae</name>
    <dbReference type="NCBI Taxonomy" id="634771"/>
    <lineage>
        <taxon>Bacteria</taxon>
        <taxon>Pseudomonadati</taxon>
        <taxon>Bacteroidota</taxon>
        <taxon>Chitinophagia</taxon>
        <taxon>Chitinophagales</taxon>
        <taxon>Chitinophagaceae</taxon>
        <taxon>Chitinophaga</taxon>
    </lineage>
</organism>
<dbReference type="PROSITE" id="PS50943">
    <property type="entry name" value="HTH_CROC1"/>
    <property type="match status" value="1"/>
</dbReference>
<evidence type="ECO:0000259" key="2">
    <source>
        <dbReference type="PROSITE" id="PS50943"/>
    </source>
</evidence>
<keyword evidence="4" id="KW-1185">Reference proteome</keyword>
<dbReference type="OrthoDB" id="1162756at2"/>
<gene>
    <name evidence="3" type="ORF">SAMN04488128_103218</name>
</gene>
<dbReference type="InterPro" id="IPR001387">
    <property type="entry name" value="Cro/C1-type_HTH"/>
</dbReference>
<dbReference type="Gene3D" id="1.10.260.40">
    <property type="entry name" value="lambda repressor-like DNA-binding domains"/>
    <property type="match status" value="1"/>
</dbReference>
<reference evidence="4" key="1">
    <citation type="submission" date="2017-02" db="EMBL/GenBank/DDBJ databases">
        <authorList>
            <person name="Varghese N."/>
            <person name="Submissions S."/>
        </authorList>
    </citation>
    <scope>NUCLEOTIDE SEQUENCE [LARGE SCALE GENOMIC DNA]</scope>
    <source>
        <strain evidence="4">DSM 22224</strain>
    </source>
</reference>
<name>A0A1T4SPK2_9BACT</name>
<protein>
    <submittedName>
        <fullName evidence="3">DNA-binding transcriptional regulator, XRE-family HTH domain</fullName>
    </submittedName>
</protein>
<dbReference type="CDD" id="cd00093">
    <property type="entry name" value="HTH_XRE"/>
    <property type="match status" value="1"/>
</dbReference>
<dbReference type="SMART" id="SM00530">
    <property type="entry name" value="HTH_XRE"/>
    <property type="match status" value="1"/>
</dbReference>
<dbReference type="EMBL" id="FUWZ01000003">
    <property type="protein sequence ID" value="SKA30086.1"/>
    <property type="molecule type" value="Genomic_DNA"/>
</dbReference>
<dbReference type="Proteomes" id="UP000190367">
    <property type="component" value="Unassembled WGS sequence"/>
</dbReference>
<proteinExistence type="predicted"/>
<dbReference type="PANTHER" id="PTHR46558">
    <property type="entry name" value="TRACRIPTIONAL REGULATORY PROTEIN-RELATED-RELATED"/>
    <property type="match status" value="1"/>
</dbReference>
<dbReference type="GO" id="GO:0003677">
    <property type="term" value="F:DNA binding"/>
    <property type="evidence" value="ECO:0007669"/>
    <property type="project" value="UniProtKB-KW"/>
</dbReference>
<accession>A0A1T4SPK2</accession>
<dbReference type="RefSeq" id="WP_078670584.1">
    <property type="nucleotide sequence ID" value="NZ_FUWZ01000003.1"/>
</dbReference>
<feature type="domain" description="HTH cro/C1-type" evidence="2">
    <location>
        <begin position="9"/>
        <end position="63"/>
    </location>
</feature>